<organism evidence="6 7">
    <name type="scientific">Saitoella complicata (strain BCRC 22490 / CBS 7301 / JCM 7358 / NBRC 10748 / NRRL Y-17804)</name>
    <dbReference type="NCBI Taxonomy" id="698492"/>
    <lineage>
        <taxon>Eukaryota</taxon>
        <taxon>Fungi</taxon>
        <taxon>Dikarya</taxon>
        <taxon>Ascomycota</taxon>
        <taxon>Taphrinomycotina</taxon>
        <taxon>Taphrinomycotina incertae sedis</taxon>
        <taxon>Saitoella</taxon>
    </lineage>
</organism>
<dbReference type="Proteomes" id="UP000033140">
    <property type="component" value="Unassembled WGS sequence"/>
</dbReference>
<comment type="caution">
    <text evidence="6">The sequence shown here is derived from an EMBL/GenBank/DDBJ whole genome shotgun (WGS) entry which is preliminary data.</text>
</comment>
<evidence type="ECO:0000256" key="4">
    <source>
        <dbReference type="ARBA" id="ARBA00037096"/>
    </source>
</evidence>
<evidence type="ECO:0000313" key="7">
    <source>
        <dbReference type="Proteomes" id="UP000033140"/>
    </source>
</evidence>
<evidence type="ECO:0000256" key="2">
    <source>
        <dbReference type="ARBA" id="ARBA00022857"/>
    </source>
</evidence>
<dbReference type="PRINTS" id="PR00080">
    <property type="entry name" value="SDRFAMILY"/>
</dbReference>
<reference evidence="6 7" key="2">
    <citation type="journal article" date="2014" name="J. Gen. Appl. Microbiol.">
        <title>The early diverging ascomycetous budding yeast Saitoella complicata has three histone deacetylases belonging to the Clr6, Hos2, and Rpd3 lineages.</title>
        <authorList>
            <person name="Nishida H."/>
            <person name="Matsumoto T."/>
            <person name="Kondo S."/>
            <person name="Hamamoto M."/>
            <person name="Yoshikawa H."/>
        </authorList>
    </citation>
    <scope>NUCLEOTIDE SEQUENCE [LARGE SCALE GENOMIC DNA]</scope>
    <source>
        <strain evidence="6 7">NRRL Y-17804</strain>
    </source>
</reference>
<dbReference type="PANTHER" id="PTHR44196:SF1">
    <property type="entry name" value="DEHYDROGENASE_REDUCTASE SDR FAMILY MEMBER 7B"/>
    <property type="match status" value="1"/>
</dbReference>
<comment type="similarity">
    <text evidence="1 5">Belongs to the short-chain dehydrogenases/reductases (SDR) family.</text>
</comment>
<evidence type="ECO:0000256" key="1">
    <source>
        <dbReference type="ARBA" id="ARBA00006484"/>
    </source>
</evidence>
<reference evidence="6 7" key="1">
    <citation type="journal article" date="2011" name="J. Gen. Appl. Microbiol.">
        <title>Draft genome sequencing of the enigmatic yeast Saitoella complicata.</title>
        <authorList>
            <person name="Nishida H."/>
            <person name="Hamamoto M."/>
            <person name="Sugiyama J."/>
        </authorList>
    </citation>
    <scope>NUCLEOTIDE SEQUENCE [LARGE SCALE GENOMIC DNA]</scope>
    <source>
        <strain evidence="6 7">NRRL Y-17804</strain>
    </source>
</reference>
<gene>
    <name evidence="6" type="ORF">G7K_5733-t1</name>
</gene>
<dbReference type="OMA" id="KAWVHFW"/>
<proteinExistence type="inferred from homology"/>
<evidence type="ECO:0000256" key="5">
    <source>
        <dbReference type="RuleBase" id="RU000363"/>
    </source>
</evidence>
<keyword evidence="3" id="KW-0560">Oxidoreductase</keyword>
<protein>
    <recommendedName>
        <fullName evidence="8">NAD(P)-binding protein</fullName>
    </recommendedName>
</protein>
<dbReference type="Gene3D" id="3.40.50.720">
    <property type="entry name" value="NAD(P)-binding Rossmann-like Domain"/>
    <property type="match status" value="1"/>
</dbReference>
<dbReference type="InterPro" id="IPR036291">
    <property type="entry name" value="NAD(P)-bd_dom_sf"/>
</dbReference>
<evidence type="ECO:0008006" key="8">
    <source>
        <dbReference type="Google" id="ProtNLM"/>
    </source>
</evidence>
<dbReference type="EMBL" id="BACD03000049">
    <property type="protein sequence ID" value="GAO51638.1"/>
    <property type="molecule type" value="Genomic_DNA"/>
</dbReference>
<dbReference type="PROSITE" id="PS00061">
    <property type="entry name" value="ADH_SHORT"/>
    <property type="match status" value="1"/>
</dbReference>
<keyword evidence="2" id="KW-0521">NADP</keyword>
<dbReference type="SUPFAM" id="SSF51735">
    <property type="entry name" value="NAD(P)-binding Rossmann-fold domains"/>
    <property type="match status" value="1"/>
</dbReference>
<dbReference type="PRINTS" id="PR00081">
    <property type="entry name" value="GDHRDH"/>
</dbReference>
<dbReference type="GO" id="GO:0016020">
    <property type="term" value="C:membrane"/>
    <property type="evidence" value="ECO:0007669"/>
    <property type="project" value="TreeGrafter"/>
</dbReference>
<dbReference type="AlphaFoldDB" id="A0A0E9NPA8"/>
<dbReference type="GO" id="GO:0016491">
    <property type="term" value="F:oxidoreductase activity"/>
    <property type="evidence" value="ECO:0007669"/>
    <property type="project" value="UniProtKB-KW"/>
</dbReference>
<dbReference type="InterPro" id="IPR020904">
    <property type="entry name" value="Sc_DH/Rdtase_CS"/>
</dbReference>
<sequence length="275" mass="29960">MSGSFNWNCALVTGGGGGLGKAIAQLFLSKGKQVIIAGRTESNLQATVKQLNNPKLSYVVLDTSKTETFASFVSDLLKEHPEVDCLVNNAGIQKPLSFTSLTDSSKIDAFTSGAESEIQTNITGVVNLTAHFLPHILSKPSGAIITVSSGLAFVPLTLCPVYSATKAFIHSYTLSLRYQLRDTKVKVIEVAPPLVGTDLHRDHSDPDNNKKEKNPMSLTVEEFINQVESQMEEGRDEVAPGFAEPRAKAWQETFGEMFVCEVNIIDVHKYESSPR</sequence>
<dbReference type="PANTHER" id="PTHR44196">
    <property type="entry name" value="DEHYDROGENASE/REDUCTASE SDR FAMILY MEMBER 7B"/>
    <property type="match status" value="1"/>
</dbReference>
<accession>A0A0E9NPA8</accession>
<dbReference type="STRING" id="698492.A0A0E9NPA8"/>
<dbReference type="InterPro" id="IPR002347">
    <property type="entry name" value="SDR_fam"/>
</dbReference>
<evidence type="ECO:0000256" key="3">
    <source>
        <dbReference type="ARBA" id="ARBA00023002"/>
    </source>
</evidence>
<evidence type="ECO:0000313" key="6">
    <source>
        <dbReference type="EMBL" id="GAO51638.1"/>
    </source>
</evidence>
<keyword evidence="7" id="KW-1185">Reference proteome</keyword>
<comment type="function">
    <text evidence="4">Putative oxidoreductase.</text>
</comment>
<dbReference type="Pfam" id="PF00106">
    <property type="entry name" value="adh_short"/>
    <property type="match status" value="1"/>
</dbReference>
<name>A0A0E9NPA8_SAICN</name>
<reference evidence="6 7" key="3">
    <citation type="journal article" date="2015" name="Genome Announc.">
        <title>Draft Genome Sequence of the Archiascomycetous Yeast Saitoella complicata.</title>
        <authorList>
            <person name="Yamauchi K."/>
            <person name="Kondo S."/>
            <person name="Hamamoto M."/>
            <person name="Takahashi Y."/>
            <person name="Ogura Y."/>
            <person name="Hayashi T."/>
            <person name="Nishida H."/>
        </authorList>
    </citation>
    <scope>NUCLEOTIDE SEQUENCE [LARGE SCALE GENOMIC DNA]</scope>
    <source>
        <strain evidence="6 7">NRRL Y-17804</strain>
    </source>
</reference>